<feature type="domain" description="TFIIS-type" evidence="8">
    <location>
        <begin position="38"/>
        <end position="78"/>
    </location>
</feature>
<dbReference type="GO" id="GO:0006283">
    <property type="term" value="P:transcription-coupled nucleotide-excision repair"/>
    <property type="evidence" value="ECO:0007669"/>
    <property type="project" value="TreeGrafter"/>
</dbReference>
<keyword evidence="3" id="KW-0479">Metal-binding</keyword>
<gene>
    <name evidence="9" type="ORF">E4U56_001624</name>
</gene>
<evidence type="ECO:0000256" key="3">
    <source>
        <dbReference type="ARBA" id="ARBA00022723"/>
    </source>
</evidence>
<accession>A0A9P7SPV9</accession>
<dbReference type="EMBL" id="SRPS01000147">
    <property type="protein sequence ID" value="KAG5965675.1"/>
    <property type="molecule type" value="Genomic_DNA"/>
</dbReference>
<dbReference type="Pfam" id="PF01096">
    <property type="entry name" value="Zn_ribbon_TFIIS"/>
    <property type="match status" value="1"/>
</dbReference>
<organism evidence="9 10">
    <name type="scientific">Claviceps arundinis</name>
    <dbReference type="NCBI Taxonomy" id="1623583"/>
    <lineage>
        <taxon>Eukaryota</taxon>
        <taxon>Fungi</taxon>
        <taxon>Dikarya</taxon>
        <taxon>Ascomycota</taxon>
        <taxon>Pezizomycotina</taxon>
        <taxon>Sordariomycetes</taxon>
        <taxon>Hypocreomycetidae</taxon>
        <taxon>Hypocreales</taxon>
        <taxon>Clavicipitaceae</taxon>
        <taxon>Claviceps</taxon>
    </lineage>
</organism>
<dbReference type="PANTHER" id="PTHR11239:SF1">
    <property type="entry name" value="DNA-DIRECTED RNA POLYMERASE II SUBUNIT RPB9"/>
    <property type="match status" value="1"/>
</dbReference>
<dbReference type="SUPFAM" id="SSF57783">
    <property type="entry name" value="Zinc beta-ribbon"/>
    <property type="match status" value="1"/>
</dbReference>
<comment type="subunit">
    <text evidence="1">Component of the RNA polymerase II (Pol II) complex consisting of 12 subunits.</text>
</comment>
<evidence type="ECO:0000313" key="10">
    <source>
        <dbReference type="Proteomes" id="UP000784919"/>
    </source>
</evidence>
<dbReference type="GO" id="GO:0001193">
    <property type="term" value="P:maintenance of transcriptional fidelity during transcription elongation by RNA polymerase II"/>
    <property type="evidence" value="ECO:0007669"/>
    <property type="project" value="TreeGrafter"/>
</dbReference>
<dbReference type="AlphaFoldDB" id="A0A9P7SPV9"/>
<proteinExistence type="predicted"/>
<name>A0A9P7SPV9_9HYPO</name>
<evidence type="ECO:0000313" key="9">
    <source>
        <dbReference type="EMBL" id="KAG5965675.1"/>
    </source>
</evidence>
<keyword evidence="4 7" id="KW-0863">Zinc-finger</keyword>
<dbReference type="PROSITE" id="PS51133">
    <property type="entry name" value="ZF_TFIIS_2"/>
    <property type="match status" value="1"/>
</dbReference>
<dbReference type="Gene3D" id="2.20.25.10">
    <property type="match status" value="1"/>
</dbReference>
<evidence type="ECO:0000256" key="4">
    <source>
        <dbReference type="ARBA" id="ARBA00022771"/>
    </source>
</evidence>
<dbReference type="InterPro" id="IPR001222">
    <property type="entry name" value="Znf_TFIIS"/>
</dbReference>
<evidence type="ECO:0000256" key="5">
    <source>
        <dbReference type="ARBA" id="ARBA00022833"/>
    </source>
</evidence>
<dbReference type="Proteomes" id="UP000784919">
    <property type="component" value="Unassembled WGS sequence"/>
</dbReference>
<protein>
    <recommendedName>
        <fullName evidence="2">DNA-directed RNA polymerase II subunit RPB9</fullName>
    </recommendedName>
    <alternativeName>
        <fullName evidence="6">DNA-directed RNA polymerase II subunit 9</fullName>
    </alternativeName>
</protein>
<dbReference type="InterPro" id="IPR034012">
    <property type="entry name" value="Zn_ribbon_RPB9_C"/>
</dbReference>
<evidence type="ECO:0000256" key="1">
    <source>
        <dbReference type="ARBA" id="ARBA00011730"/>
    </source>
</evidence>
<reference evidence="9" key="1">
    <citation type="journal article" date="2020" name="bioRxiv">
        <title>Whole genome comparisons of ergot fungi reveals the divergence and evolution of species within the genus Claviceps are the result of varying mechanisms driving genome evolution and host range expansion.</title>
        <authorList>
            <person name="Wyka S.A."/>
            <person name="Mondo S.J."/>
            <person name="Liu M."/>
            <person name="Dettman J."/>
            <person name="Nalam V."/>
            <person name="Broders K.D."/>
        </authorList>
    </citation>
    <scope>NUCLEOTIDE SEQUENCE</scope>
    <source>
        <strain evidence="9">CCC 1102</strain>
    </source>
</reference>
<dbReference type="OrthoDB" id="282270at2759"/>
<dbReference type="GO" id="GO:0003676">
    <property type="term" value="F:nucleic acid binding"/>
    <property type="evidence" value="ECO:0007669"/>
    <property type="project" value="InterPro"/>
</dbReference>
<evidence type="ECO:0000259" key="8">
    <source>
        <dbReference type="PROSITE" id="PS51133"/>
    </source>
</evidence>
<sequence length="78" mass="8688">MGLRATPSAALLLERRLLAREILATVDILETLRALPRSNKKCTVCDHEEAVFFQSQQRSAETGMKLFYVCCECGLISA</sequence>
<dbReference type="GO" id="GO:0006367">
    <property type="term" value="P:transcription initiation at RNA polymerase II promoter"/>
    <property type="evidence" value="ECO:0007669"/>
    <property type="project" value="TreeGrafter"/>
</dbReference>
<dbReference type="GO" id="GO:0008270">
    <property type="term" value="F:zinc ion binding"/>
    <property type="evidence" value="ECO:0007669"/>
    <property type="project" value="UniProtKB-KW"/>
</dbReference>
<evidence type="ECO:0000256" key="2">
    <source>
        <dbReference type="ARBA" id="ARBA00015926"/>
    </source>
</evidence>
<evidence type="ECO:0000256" key="7">
    <source>
        <dbReference type="PROSITE-ProRule" id="PRU00472"/>
    </source>
</evidence>
<dbReference type="GO" id="GO:0005665">
    <property type="term" value="C:RNA polymerase II, core complex"/>
    <property type="evidence" value="ECO:0007669"/>
    <property type="project" value="TreeGrafter"/>
</dbReference>
<dbReference type="PANTHER" id="PTHR11239">
    <property type="entry name" value="DNA-DIRECTED RNA POLYMERASE"/>
    <property type="match status" value="1"/>
</dbReference>
<comment type="caution">
    <text evidence="9">The sequence shown here is derived from an EMBL/GenBank/DDBJ whole genome shotgun (WGS) entry which is preliminary data.</text>
</comment>
<dbReference type="CDD" id="cd10508">
    <property type="entry name" value="Zn-ribbon_RPB9"/>
    <property type="match status" value="1"/>
</dbReference>
<keyword evidence="5" id="KW-0862">Zinc</keyword>
<dbReference type="GO" id="GO:0003899">
    <property type="term" value="F:DNA-directed RNA polymerase activity"/>
    <property type="evidence" value="ECO:0007669"/>
    <property type="project" value="InterPro"/>
</dbReference>
<evidence type="ECO:0000256" key="6">
    <source>
        <dbReference type="ARBA" id="ARBA00042129"/>
    </source>
</evidence>
<dbReference type="InterPro" id="IPR012164">
    <property type="entry name" value="Rpa12/Rpb9/Rpc10/TFS"/>
</dbReference>
<dbReference type="SMART" id="SM00440">
    <property type="entry name" value="ZnF_C2C2"/>
    <property type="match status" value="1"/>
</dbReference>